<dbReference type="Pfam" id="PF16746">
    <property type="entry name" value="BAR_3"/>
    <property type="match status" value="1"/>
</dbReference>
<dbReference type="PROSITE" id="PS51021">
    <property type="entry name" value="BAR"/>
    <property type="match status" value="1"/>
</dbReference>
<evidence type="ECO:0000256" key="9">
    <source>
        <dbReference type="PROSITE-ProRule" id="PRU00288"/>
    </source>
</evidence>
<dbReference type="Gene3D" id="1.10.220.150">
    <property type="entry name" value="Arf GTPase activating protein"/>
    <property type="match status" value="1"/>
</dbReference>
<dbReference type="GO" id="GO:0005096">
    <property type="term" value="F:GTPase activator activity"/>
    <property type="evidence" value="ECO:0007669"/>
    <property type="project" value="UniProtKB-KW"/>
</dbReference>
<evidence type="ECO:0000259" key="12">
    <source>
        <dbReference type="PROSITE" id="PS50003"/>
    </source>
</evidence>
<dbReference type="Pfam" id="PF12796">
    <property type="entry name" value="Ank_2"/>
    <property type="match status" value="1"/>
</dbReference>
<dbReference type="PANTHER" id="PTHR23180">
    <property type="entry name" value="CENTAURIN/ARF"/>
    <property type="match status" value="1"/>
</dbReference>
<sequence length="818" mass="92463">MFRQQMQSMEESAELLRLRCLRFYKGCRKYTEGLGEGYDADIGFVNALESFGGGHNDPVCVAFGGPVMTKFTIALREIGTYKEVLRSQVEHMLSDRLLQFVNGDVHEVKEARKRFDKATITYDQAREKYLSLRKSTRLDVAATIEEDLHSARTTFEQARFHLVSALSNAESKKRFEFLEAVSGTMDAHLRFFKQGYELLHQMEPFINQVLAYAHQSRECANYEMASLNERMQEYQRQVDRETRNSCVSPTGDGMRHNSRNSQKVIEAVMQSAAKGKVQTIRQGYLSKRSSNLRGDWKRRFFILDSRGMLYYYRKPWNWSSGNGSRSVVHRNMASENSPGLLSRWLSSHYHGGVHDEKPVARHTVNLLTSTIKVDADQTDLRFCFRIISPTKVYTLQAENAQDQMDWIEKITGVIASLLSFQTPERAIMRLSTVDGGDTFSASDSGSLADPYDIEQAESGESTVEHPMTGGNRSRFSGCLQQHDMVKTEKPIDVLTRVLGNERCADCGAPEPDWASLNLGVLICIECSGIHRNLGVHISKVRSLTLDVKVWEPSVLTLFQSLGNVYVNSVWEELLNSESRTSSASRSSGTPKSDRPRKLLVRKPGFNDPISVKELFIHAKYSERIFVRKAIDSQHFQAVFQEIWENVRANDKKSVYRHIVCSEADVNALRGQASYTVSLPLSKMMQMEETLEAKFKSIEEEFQENPAGYSNSRGDGESMVREETSNDCSLLHLACLSADIGMVELLLQYGAKINATDSKGRTPLHHCIISRRYAIARLLLMRGGDPNAVDKDSNIPVKYASQTDLNDSELIALLTDSKR</sequence>
<dbReference type="Gene3D" id="1.20.1270.60">
    <property type="entry name" value="Arfaptin homology (AH) domain/BAR domain"/>
    <property type="match status" value="1"/>
</dbReference>
<evidence type="ECO:0000256" key="6">
    <source>
        <dbReference type="ARBA" id="ARBA00023043"/>
    </source>
</evidence>
<dbReference type="CDD" id="cd13250">
    <property type="entry name" value="PH_ACAP"/>
    <property type="match status" value="1"/>
</dbReference>
<dbReference type="InterPro" id="IPR004148">
    <property type="entry name" value="BAR_dom"/>
</dbReference>
<dbReference type="Pfam" id="PF00169">
    <property type="entry name" value="PH"/>
    <property type="match status" value="1"/>
</dbReference>
<dbReference type="SMART" id="SM00248">
    <property type="entry name" value="ANK"/>
    <property type="match status" value="2"/>
</dbReference>
<dbReference type="InterPro" id="IPR045258">
    <property type="entry name" value="ACAP1/2/3-like"/>
</dbReference>
<evidence type="ECO:0000313" key="17">
    <source>
        <dbReference type="Proteomes" id="UP000426265"/>
    </source>
</evidence>
<evidence type="ECO:0000256" key="5">
    <source>
        <dbReference type="ARBA" id="ARBA00022833"/>
    </source>
</evidence>
<evidence type="ECO:0000313" key="18">
    <source>
        <dbReference type="Proteomes" id="UP000434276"/>
    </source>
</evidence>
<dbReference type="Proteomes" id="UP000426265">
    <property type="component" value="Unassembled WGS sequence"/>
</dbReference>
<feature type="compositionally biased region" description="Low complexity" evidence="11">
    <location>
        <begin position="580"/>
        <end position="590"/>
    </location>
</feature>
<dbReference type="PANTHER" id="PTHR23180:SF405">
    <property type="entry name" value="ADP-RIBOSYLATION FACTOR GTPASE-ACTIVATING PROTEIN AGD1"/>
    <property type="match status" value="1"/>
</dbReference>
<feature type="domain" description="PH" evidence="12">
    <location>
        <begin position="278"/>
        <end position="415"/>
    </location>
</feature>
<dbReference type="PROSITE" id="PS50297">
    <property type="entry name" value="ANK_REP_REGION"/>
    <property type="match status" value="2"/>
</dbReference>
<dbReference type="Gene3D" id="2.30.29.30">
    <property type="entry name" value="Pleckstrin-homology domain (PH domain)/Phosphotyrosine-binding domain (PTB)"/>
    <property type="match status" value="1"/>
</dbReference>
<feature type="domain" description="Arf-GAP" evidence="13">
    <location>
        <begin position="488"/>
        <end position="633"/>
    </location>
</feature>
<dbReference type="EMBL" id="CACRSJ010000110">
    <property type="protein sequence ID" value="VYS71126.1"/>
    <property type="molecule type" value="Genomic_DNA"/>
</dbReference>
<dbReference type="CDD" id="cd08204">
    <property type="entry name" value="ArfGap"/>
    <property type="match status" value="1"/>
</dbReference>
<dbReference type="EMBL" id="CACSHJ010000096">
    <property type="protein sequence ID" value="CAA0411410.1"/>
    <property type="molecule type" value="Genomic_DNA"/>
</dbReference>
<dbReference type="ExpressionAtlas" id="A0A5S9YIH3">
    <property type="expression patterns" value="baseline and differential"/>
</dbReference>
<keyword evidence="1 10" id="KW-0343">GTPase activation</keyword>
<evidence type="ECO:0000313" key="15">
    <source>
        <dbReference type="EMBL" id="CAA0411410.1"/>
    </source>
</evidence>
<dbReference type="InterPro" id="IPR035670">
    <property type="entry name" value="AGD1/2/3/4_BAR_plant"/>
</dbReference>
<accession>A0A5S9YIH3</accession>
<keyword evidence="3 10" id="KW-0677">Repeat</keyword>
<keyword evidence="7" id="KW-0175">Coiled coil</keyword>
<dbReference type="FunFam" id="1.25.40.20:FF:000513">
    <property type="entry name" value="ADP-ribosylation factor GTPase-activating protein AGD1"/>
    <property type="match status" value="1"/>
</dbReference>
<comment type="function">
    <text evidence="10">GTPase-activating protein for the ADP ribosylation factor family.</text>
</comment>
<feature type="repeat" description="ANK" evidence="8">
    <location>
        <begin position="725"/>
        <end position="757"/>
    </location>
</feature>
<dbReference type="InterPro" id="IPR036770">
    <property type="entry name" value="Ankyrin_rpt-contain_sf"/>
</dbReference>
<evidence type="ECO:0000256" key="7">
    <source>
        <dbReference type="ARBA" id="ARBA00023054"/>
    </source>
</evidence>
<evidence type="ECO:0000256" key="4">
    <source>
        <dbReference type="ARBA" id="ARBA00022771"/>
    </source>
</evidence>
<dbReference type="PROSITE" id="PS50088">
    <property type="entry name" value="ANK_REPEAT"/>
    <property type="match status" value="2"/>
</dbReference>
<dbReference type="InterPro" id="IPR038508">
    <property type="entry name" value="ArfGAP_dom_sf"/>
</dbReference>
<evidence type="ECO:0000256" key="10">
    <source>
        <dbReference type="RuleBase" id="RU369028"/>
    </source>
</evidence>
<evidence type="ECO:0000256" key="3">
    <source>
        <dbReference type="ARBA" id="ARBA00022737"/>
    </source>
</evidence>
<dbReference type="InterPro" id="IPR001849">
    <property type="entry name" value="PH_domain"/>
</dbReference>
<evidence type="ECO:0000259" key="14">
    <source>
        <dbReference type="PROSITE" id="PS51021"/>
    </source>
</evidence>
<dbReference type="SUPFAM" id="SSF103657">
    <property type="entry name" value="BAR/IMD domain-like"/>
    <property type="match status" value="1"/>
</dbReference>
<dbReference type="SUPFAM" id="SSF50729">
    <property type="entry name" value="PH domain-like"/>
    <property type="match status" value="1"/>
</dbReference>
<dbReference type="InterPro" id="IPR037278">
    <property type="entry name" value="ARFGAP/RecO"/>
</dbReference>
<dbReference type="GO" id="GO:0005737">
    <property type="term" value="C:cytoplasm"/>
    <property type="evidence" value="ECO:0007669"/>
    <property type="project" value="InterPro"/>
</dbReference>
<dbReference type="GO" id="GO:0008270">
    <property type="term" value="F:zinc ion binding"/>
    <property type="evidence" value="ECO:0007669"/>
    <property type="project" value="UniProtKB-KW"/>
</dbReference>
<feature type="repeat" description="ANK" evidence="8">
    <location>
        <begin position="758"/>
        <end position="790"/>
    </location>
</feature>
<organism evidence="15 18">
    <name type="scientific">Arabidopsis thaliana</name>
    <name type="common">Mouse-ear cress</name>
    <dbReference type="NCBI Taxonomy" id="3702"/>
    <lineage>
        <taxon>Eukaryota</taxon>
        <taxon>Viridiplantae</taxon>
        <taxon>Streptophyta</taxon>
        <taxon>Embryophyta</taxon>
        <taxon>Tracheophyta</taxon>
        <taxon>Spermatophyta</taxon>
        <taxon>Magnoliopsida</taxon>
        <taxon>eudicotyledons</taxon>
        <taxon>Gunneridae</taxon>
        <taxon>Pentapetalae</taxon>
        <taxon>rosids</taxon>
        <taxon>malvids</taxon>
        <taxon>Brassicales</taxon>
        <taxon>Brassicaceae</taxon>
        <taxon>Camelineae</taxon>
        <taxon>Arabidopsis</taxon>
    </lineage>
</organism>
<evidence type="ECO:0000256" key="2">
    <source>
        <dbReference type="ARBA" id="ARBA00022723"/>
    </source>
</evidence>
<accession>A0A654GD72</accession>
<evidence type="ECO:0000256" key="8">
    <source>
        <dbReference type="PROSITE-ProRule" id="PRU00023"/>
    </source>
</evidence>
<protein>
    <recommendedName>
        <fullName evidence="10">ADP-ribosylation factor GTPase-activating protein</fullName>
    </recommendedName>
</protein>
<evidence type="ECO:0000259" key="13">
    <source>
        <dbReference type="PROSITE" id="PS50115"/>
    </source>
</evidence>
<dbReference type="SMART" id="SM00721">
    <property type="entry name" value="BAR"/>
    <property type="match status" value="1"/>
</dbReference>
<feature type="region of interest" description="Disordered" evidence="11">
    <location>
        <begin position="580"/>
        <end position="601"/>
    </location>
</feature>
<feature type="region of interest" description="Disordered" evidence="11">
    <location>
        <begin position="237"/>
        <end position="258"/>
    </location>
</feature>
<dbReference type="SMART" id="SM00105">
    <property type="entry name" value="ArfGap"/>
    <property type="match status" value="1"/>
</dbReference>
<gene>
    <name evidence="16" type="ORF">AN1_LOCUS26504</name>
    <name evidence="15" type="ORF">C24_LOCUS26326</name>
</gene>
<evidence type="ECO:0000313" key="16">
    <source>
        <dbReference type="EMBL" id="VYS71126.1"/>
    </source>
</evidence>
<dbReference type="FunFam" id="1.10.220.150:FF:000019">
    <property type="entry name" value="ADP-ribosylation factor GTPase-activating protein AGD1"/>
    <property type="match status" value="1"/>
</dbReference>
<keyword evidence="5 10" id="KW-0862">Zinc</keyword>
<dbReference type="SUPFAM" id="SSF48403">
    <property type="entry name" value="Ankyrin repeat"/>
    <property type="match status" value="1"/>
</dbReference>
<feature type="domain" description="BAR" evidence="14">
    <location>
        <begin position="1"/>
        <end position="215"/>
    </location>
</feature>
<dbReference type="PROSITE" id="PS50115">
    <property type="entry name" value="ARFGAP"/>
    <property type="match status" value="1"/>
</dbReference>
<dbReference type="SMART" id="SM00233">
    <property type="entry name" value="PH"/>
    <property type="match status" value="1"/>
</dbReference>
<dbReference type="Gene3D" id="1.25.40.20">
    <property type="entry name" value="Ankyrin repeat-containing domain"/>
    <property type="match status" value="1"/>
</dbReference>
<dbReference type="InterPro" id="IPR027267">
    <property type="entry name" value="AH/BAR_dom_sf"/>
</dbReference>
<keyword evidence="2 10" id="KW-0479">Metal-binding</keyword>
<evidence type="ECO:0000256" key="11">
    <source>
        <dbReference type="SAM" id="MobiDB-lite"/>
    </source>
</evidence>
<dbReference type="PRINTS" id="PR00405">
    <property type="entry name" value="REVINTRACTNG"/>
</dbReference>
<dbReference type="OrthoDB" id="194358at2759"/>
<dbReference type="InterPro" id="IPR002110">
    <property type="entry name" value="Ankyrin_rpt"/>
</dbReference>
<keyword evidence="6 8" id="KW-0040">ANK repeat</keyword>
<dbReference type="Pfam" id="PF01412">
    <property type="entry name" value="ArfGap"/>
    <property type="match status" value="1"/>
</dbReference>
<keyword evidence="4 9" id="KW-0863">Zinc-finger</keyword>
<name>A0A5S9YIH3_ARATH</name>
<proteinExistence type="predicted"/>
<dbReference type="SUPFAM" id="SSF57863">
    <property type="entry name" value="ArfGap/RecO-like zinc finger"/>
    <property type="match status" value="1"/>
</dbReference>
<evidence type="ECO:0000256" key="1">
    <source>
        <dbReference type="ARBA" id="ARBA00022468"/>
    </source>
</evidence>
<dbReference type="CDD" id="cd07606">
    <property type="entry name" value="BAR_SFC_plant"/>
    <property type="match status" value="1"/>
</dbReference>
<dbReference type="AlphaFoldDB" id="A0A5S9YIH3"/>
<reference evidence="15 18" key="1">
    <citation type="submission" date="2019-12" db="EMBL/GenBank/DDBJ databases">
        <authorList>
            <person name="Jiao W.-B."/>
            <person name="Schneeberger K."/>
        </authorList>
    </citation>
    <scope>NUCLEOTIDE SEQUENCE [LARGE SCALE GENOMIC DNA]</scope>
    <source>
        <strain evidence="17">cv. An-1</strain>
        <strain evidence="18">cv. C24</strain>
    </source>
</reference>
<dbReference type="InterPro" id="IPR001164">
    <property type="entry name" value="ArfGAP_dom"/>
</dbReference>
<dbReference type="PROSITE" id="PS50003">
    <property type="entry name" value="PH_DOMAIN"/>
    <property type="match status" value="1"/>
</dbReference>
<dbReference type="Proteomes" id="UP000434276">
    <property type="component" value="Unassembled WGS sequence"/>
</dbReference>
<dbReference type="InterPro" id="IPR011993">
    <property type="entry name" value="PH-like_dom_sf"/>
</dbReference>